<feature type="region of interest" description="Disordered" evidence="14">
    <location>
        <begin position="215"/>
        <end position="239"/>
    </location>
</feature>
<evidence type="ECO:0000256" key="1">
    <source>
        <dbReference type="ARBA" id="ARBA00000077"/>
    </source>
</evidence>
<comment type="cofactor">
    <cofactor evidence="12">
        <name>Mn(2+)</name>
        <dbReference type="ChEBI" id="CHEBI:29035"/>
    </cofactor>
    <cofactor evidence="12">
        <name>Mg(2+)</name>
        <dbReference type="ChEBI" id="CHEBI:18420"/>
    </cofactor>
    <text evidence="12">Manganese or magnesium. Binds 1 divalent metal ion per monomer in the absence of substrate. May bind a second metal ion after substrate binding.</text>
</comment>
<keyword evidence="7 12" id="KW-0540">Nuclease</keyword>
<name>A0ABP3C893_9MICO</name>
<dbReference type="InterPro" id="IPR036397">
    <property type="entry name" value="RNaseH_sf"/>
</dbReference>
<dbReference type="InterPro" id="IPR024567">
    <property type="entry name" value="RNase_HII/HIII_dom"/>
</dbReference>
<keyword evidence="9 12" id="KW-0255">Endonuclease</keyword>
<sequence length="239" mass="24932">MAGRGLHDLGVERALAAEGFETVIGIDEVGRGALAGPVSVGVAVFDLAVVCTAEVPAGIHDSKQLDAASRTAATARVRSWAHASAVGSTSPAEIDALGMTLALSLAARRALTEVVDSIGSAGRTMVLLDGKHDWLSAPLTLDCLGIFGPAADLDLPPVRTVIKGDGSVPVIAAASIVAKVDRDERMIDLAEVHPQYGWESNVGYGTVHHRQAIAEHGPSVHHRRSFRLHTEPDAKRGTP</sequence>
<feature type="domain" description="RNase H type-2" evidence="15">
    <location>
        <begin position="21"/>
        <end position="238"/>
    </location>
</feature>
<evidence type="ECO:0000256" key="7">
    <source>
        <dbReference type="ARBA" id="ARBA00022722"/>
    </source>
</evidence>
<dbReference type="Gene3D" id="3.30.420.10">
    <property type="entry name" value="Ribonuclease H-like superfamily/Ribonuclease H"/>
    <property type="match status" value="1"/>
</dbReference>
<protein>
    <recommendedName>
        <fullName evidence="13">Ribonuclease</fullName>
        <ecNumber evidence="13">3.1.26.4</ecNumber>
    </recommendedName>
</protein>
<evidence type="ECO:0000256" key="4">
    <source>
        <dbReference type="ARBA" id="ARBA00004496"/>
    </source>
</evidence>
<dbReference type="InterPro" id="IPR001352">
    <property type="entry name" value="RNase_HII/HIII"/>
</dbReference>
<comment type="caution">
    <text evidence="16">The sequence shown here is derived from an EMBL/GenBank/DDBJ whole genome shotgun (WGS) entry which is preliminary data.</text>
</comment>
<dbReference type="PANTHER" id="PTHR10954:SF18">
    <property type="entry name" value="RIBONUCLEASE HII"/>
    <property type="match status" value="1"/>
</dbReference>
<feature type="binding site" evidence="12">
    <location>
        <position position="129"/>
    </location>
    <ligand>
        <name>a divalent metal cation</name>
        <dbReference type="ChEBI" id="CHEBI:60240"/>
    </ligand>
</feature>
<dbReference type="Pfam" id="PF01351">
    <property type="entry name" value="RNase_HII"/>
    <property type="match status" value="1"/>
</dbReference>
<comment type="catalytic activity">
    <reaction evidence="1 12 13">
        <text>Endonucleolytic cleavage to 5'-phosphomonoester.</text>
        <dbReference type="EC" id="3.1.26.4"/>
    </reaction>
</comment>
<feature type="binding site" evidence="12">
    <location>
        <position position="27"/>
    </location>
    <ligand>
        <name>a divalent metal cation</name>
        <dbReference type="ChEBI" id="CHEBI:60240"/>
    </ligand>
</feature>
<comment type="cofactor">
    <cofactor evidence="2">
        <name>Mg(2+)</name>
        <dbReference type="ChEBI" id="CHEBI:18420"/>
    </cofactor>
</comment>
<dbReference type="SUPFAM" id="SSF53098">
    <property type="entry name" value="Ribonuclease H-like"/>
    <property type="match status" value="1"/>
</dbReference>
<dbReference type="PANTHER" id="PTHR10954">
    <property type="entry name" value="RIBONUCLEASE H2 SUBUNIT A"/>
    <property type="match status" value="1"/>
</dbReference>
<evidence type="ECO:0000256" key="11">
    <source>
        <dbReference type="ARBA" id="ARBA00023211"/>
    </source>
</evidence>
<dbReference type="Proteomes" id="UP001498238">
    <property type="component" value="Unassembled WGS sequence"/>
</dbReference>
<comment type="subcellular location">
    <subcellularLocation>
        <location evidence="4">Cytoplasm</location>
    </subcellularLocation>
</comment>
<keyword evidence="10 12" id="KW-0378">Hydrolase</keyword>
<feature type="binding site" evidence="12">
    <location>
        <position position="28"/>
    </location>
    <ligand>
        <name>a divalent metal cation</name>
        <dbReference type="ChEBI" id="CHEBI:60240"/>
    </ligand>
</feature>
<evidence type="ECO:0000313" key="16">
    <source>
        <dbReference type="EMBL" id="GAA0035670.1"/>
    </source>
</evidence>
<feature type="compositionally biased region" description="Basic and acidic residues" evidence="14">
    <location>
        <begin position="228"/>
        <end position="239"/>
    </location>
</feature>
<evidence type="ECO:0000256" key="3">
    <source>
        <dbReference type="ARBA" id="ARBA00004065"/>
    </source>
</evidence>
<evidence type="ECO:0000256" key="5">
    <source>
        <dbReference type="ARBA" id="ARBA00007383"/>
    </source>
</evidence>
<evidence type="ECO:0000256" key="8">
    <source>
        <dbReference type="ARBA" id="ARBA00022723"/>
    </source>
</evidence>
<dbReference type="NCBIfam" id="NF000595">
    <property type="entry name" value="PRK00015.1-3"/>
    <property type="match status" value="1"/>
</dbReference>
<dbReference type="RefSeq" id="WP_339392550.1">
    <property type="nucleotide sequence ID" value="NZ_BAAAAF010000005.1"/>
</dbReference>
<comment type="function">
    <text evidence="3 13">Endonuclease that specifically degrades the RNA of RNA-DNA hybrids.</text>
</comment>
<keyword evidence="6" id="KW-0963">Cytoplasm</keyword>
<evidence type="ECO:0000259" key="15">
    <source>
        <dbReference type="PROSITE" id="PS51975"/>
    </source>
</evidence>
<dbReference type="EC" id="3.1.26.4" evidence="13"/>
<reference evidence="16 17" key="1">
    <citation type="submission" date="2024-01" db="EMBL/GenBank/DDBJ databases">
        <title>Characterization of antibiotic resistant novel bacterial strains and their environmental applications.</title>
        <authorList>
            <person name="Manzoor S."/>
            <person name="Abbas S."/>
            <person name="Arshad M."/>
            <person name="Ahmed I."/>
        </authorList>
    </citation>
    <scope>NUCLEOTIDE SEQUENCE [LARGE SCALE GENOMIC DNA]</scope>
    <source>
        <strain evidence="16 17">NCCP-602</strain>
    </source>
</reference>
<keyword evidence="17" id="KW-1185">Reference proteome</keyword>
<evidence type="ECO:0000256" key="9">
    <source>
        <dbReference type="ARBA" id="ARBA00022759"/>
    </source>
</evidence>
<dbReference type="InterPro" id="IPR022898">
    <property type="entry name" value="RNase_HII"/>
</dbReference>
<evidence type="ECO:0000256" key="12">
    <source>
        <dbReference type="PROSITE-ProRule" id="PRU01319"/>
    </source>
</evidence>
<dbReference type="EMBL" id="BAAAAF010000005">
    <property type="protein sequence ID" value="GAA0035670.1"/>
    <property type="molecule type" value="Genomic_DNA"/>
</dbReference>
<gene>
    <name evidence="16" type="ORF">NCCP602_16310</name>
</gene>
<evidence type="ECO:0000256" key="13">
    <source>
        <dbReference type="RuleBase" id="RU003515"/>
    </source>
</evidence>
<dbReference type="PROSITE" id="PS51975">
    <property type="entry name" value="RNASE_H_2"/>
    <property type="match status" value="1"/>
</dbReference>
<evidence type="ECO:0000256" key="2">
    <source>
        <dbReference type="ARBA" id="ARBA00001946"/>
    </source>
</evidence>
<evidence type="ECO:0000256" key="6">
    <source>
        <dbReference type="ARBA" id="ARBA00022490"/>
    </source>
</evidence>
<keyword evidence="8 12" id="KW-0479">Metal-binding</keyword>
<proteinExistence type="inferred from homology"/>
<accession>A0ABP3C893</accession>
<evidence type="ECO:0000256" key="10">
    <source>
        <dbReference type="ARBA" id="ARBA00022801"/>
    </source>
</evidence>
<comment type="similarity">
    <text evidence="5 13">Belongs to the RNase HII family.</text>
</comment>
<dbReference type="CDD" id="cd07182">
    <property type="entry name" value="RNase_HII_bacteria_HII_like"/>
    <property type="match status" value="1"/>
</dbReference>
<organism evidence="16 17">
    <name type="scientific">Brevibacterium metallidurans</name>
    <dbReference type="NCBI Taxonomy" id="1482676"/>
    <lineage>
        <taxon>Bacteria</taxon>
        <taxon>Bacillati</taxon>
        <taxon>Actinomycetota</taxon>
        <taxon>Actinomycetes</taxon>
        <taxon>Micrococcales</taxon>
        <taxon>Brevibacteriaceae</taxon>
        <taxon>Brevibacterium</taxon>
    </lineage>
</organism>
<dbReference type="InterPro" id="IPR012337">
    <property type="entry name" value="RNaseH-like_sf"/>
</dbReference>
<evidence type="ECO:0000313" key="17">
    <source>
        <dbReference type="Proteomes" id="UP001498238"/>
    </source>
</evidence>
<keyword evidence="11" id="KW-0464">Manganese</keyword>
<evidence type="ECO:0000256" key="14">
    <source>
        <dbReference type="SAM" id="MobiDB-lite"/>
    </source>
</evidence>